<evidence type="ECO:0000313" key="2">
    <source>
        <dbReference type="Proteomes" id="UP001162501"/>
    </source>
</evidence>
<reference evidence="1" key="1">
    <citation type="submission" date="2023-05" db="EMBL/GenBank/DDBJ databases">
        <authorList>
            <consortium name="ELIXIR-Norway"/>
        </authorList>
    </citation>
    <scope>NUCLEOTIDE SEQUENCE</scope>
</reference>
<dbReference type="EMBL" id="OX596088">
    <property type="protein sequence ID" value="CAN0510266.1"/>
    <property type="molecule type" value="Genomic_DNA"/>
</dbReference>
<accession>A0AC59ZTP0</accession>
<organism evidence="1 2">
    <name type="scientific">Rangifer tarandus platyrhynchus</name>
    <name type="common">Svalbard reindeer</name>
    <dbReference type="NCBI Taxonomy" id="3082113"/>
    <lineage>
        <taxon>Eukaryota</taxon>
        <taxon>Metazoa</taxon>
        <taxon>Chordata</taxon>
        <taxon>Craniata</taxon>
        <taxon>Vertebrata</taxon>
        <taxon>Euteleostomi</taxon>
        <taxon>Mammalia</taxon>
        <taxon>Eutheria</taxon>
        <taxon>Laurasiatheria</taxon>
        <taxon>Artiodactyla</taxon>
        <taxon>Ruminantia</taxon>
        <taxon>Pecora</taxon>
        <taxon>Cervidae</taxon>
        <taxon>Odocoileinae</taxon>
        <taxon>Rangifer</taxon>
    </lineage>
</organism>
<gene>
    <name evidence="1" type="ORF">MRATA1EN22A_LOCUS22979</name>
</gene>
<protein>
    <submittedName>
        <fullName evidence="1">Uncharacterized protein</fullName>
    </submittedName>
</protein>
<reference evidence="1" key="2">
    <citation type="submission" date="2025-03" db="EMBL/GenBank/DDBJ databases">
        <authorList>
            <consortium name="ELIXIR-Norway"/>
            <consortium name="Elixir Norway"/>
        </authorList>
    </citation>
    <scope>NUCLEOTIDE SEQUENCE</scope>
</reference>
<evidence type="ECO:0000313" key="1">
    <source>
        <dbReference type="EMBL" id="CAN0510266.1"/>
    </source>
</evidence>
<sequence length="226" mass="25606">MRKSERRIKELTYQTEEDRKNLLRLQDLVDKLQLKVKAYKRQAEEAEEQANTNLSKFRKVQHELDEAEERADIAESQVNKLRAKSRDIGAKGLNEEGGICFKGHSGCYRVDFFVDLDQRLVFGSGAAGVWAKGTVRGLRRSLNTQNDAGEFVDVYVQRKCSASNRIIGAKDHTSIQMNMAEADKVTGRFNGQFKTYTICGAIRRMSESDDSIFRLAKADGIVSKNF</sequence>
<proteinExistence type="predicted"/>
<dbReference type="Proteomes" id="UP001162501">
    <property type="component" value="Chromosome 4"/>
</dbReference>
<name>A0AC59ZTP0_RANTA</name>